<accession>A0A0E2B1A3</accession>
<evidence type="ECO:0000256" key="4">
    <source>
        <dbReference type="ARBA" id="ARBA00023136"/>
    </source>
</evidence>
<dbReference type="GO" id="GO:0016874">
    <property type="term" value="F:ligase activity"/>
    <property type="evidence" value="ECO:0007669"/>
    <property type="project" value="UniProtKB-KW"/>
</dbReference>
<dbReference type="Proteomes" id="UP000006253">
    <property type="component" value="Unassembled WGS sequence"/>
</dbReference>
<evidence type="ECO:0000259" key="6">
    <source>
        <dbReference type="Pfam" id="PF04932"/>
    </source>
</evidence>
<feature type="transmembrane region" description="Helical" evidence="5">
    <location>
        <begin position="129"/>
        <end position="151"/>
    </location>
</feature>
<feature type="transmembrane region" description="Helical" evidence="5">
    <location>
        <begin position="213"/>
        <end position="236"/>
    </location>
</feature>
<protein>
    <submittedName>
        <fullName evidence="7">O-antigen ligase</fullName>
    </submittedName>
</protein>
<feature type="transmembrane region" description="Helical" evidence="5">
    <location>
        <begin position="37"/>
        <end position="53"/>
    </location>
</feature>
<feature type="transmembrane region" description="Helical" evidence="5">
    <location>
        <begin position="489"/>
        <end position="508"/>
    </location>
</feature>
<reference evidence="7 8" key="1">
    <citation type="submission" date="2012-10" db="EMBL/GenBank/DDBJ databases">
        <authorList>
            <person name="Harkins D.M."/>
            <person name="Durkin A.S."/>
            <person name="Brinkac L.M."/>
            <person name="Selengut J.D."/>
            <person name="Sanka R."/>
            <person name="DePew J."/>
            <person name="Purushe J."/>
            <person name="Peacock S.J."/>
            <person name="Thaipadungpanit J."/>
            <person name="Wuthiekanun V.W."/>
            <person name="Day N.P."/>
            <person name="Vinetz J.M."/>
            <person name="Sutton G.G."/>
            <person name="Nelson W.C."/>
            <person name="Fouts D.E."/>
        </authorList>
    </citation>
    <scope>NUCLEOTIDE SEQUENCE [LARGE SCALE GENOMIC DNA]</scope>
    <source>
        <strain evidence="7 8">H1</strain>
    </source>
</reference>
<feature type="transmembrane region" description="Helical" evidence="5">
    <location>
        <begin position="426"/>
        <end position="448"/>
    </location>
</feature>
<sequence>MSQYLNLKTVPLLILAFSLSLLFFFDPSNPSLSKDSIVFSFFIWVVCLGISFRKKKRKIHPIFQLACILLIGLSTINGINGAPVVYFPQKLNLKLLYVVSLCFTIYLFLKNVHPIFLFIHTVAFSCSPPLFSSIKSVPLLLFVIASFFYLVPKRIRIHKLHAIISFFFFVLLISSLLSYKSQSALLQLCLLFSGVLIFFLLSSYPSRLIKKGLLLILSLNLFLNTVNLFSAVHLIWPFNFFAPPLFLTYAGFPVSAIAVISAFSALVAFYTAFQYRIYSWFLIPGGVVSIYLVFFNHSRASLLAFILAALYIVLFFWNKKRIPLRILIPTSILILLFLIGSILFTPLETASRYFNAETLLIRFSLWNFHFQSVLQNFPLFGIGLDADSLLAHLPGTNSERVGYEDFYRFLHSFRSYPQAHNLYVEVFTSLGILGSLLFLWIAAYLLFIAYQMLISKSKEVTNSGIFISGVLAFVAIHEFFDYNLGEQHFFIPVVLSLSLIRMRLSFPVRKFKQNRSFKTVYTIVLILLGFLSFQLIWEQRLRNLILASTQDEIELDNFLIYKEKKSSGSRKKFSHPFEEILKNQFWIRSEENIILASLVLRKSPDYQDSVESLLNRCVIKNPYSSVCWKEKADALSKKDQNVTRELEEGKKTDPFHIIFTE</sequence>
<feature type="transmembrane region" description="Helical" evidence="5">
    <location>
        <begin position="184"/>
        <end position="201"/>
    </location>
</feature>
<feature type="transmembrane region" description="Helical" evidence="5">
    <location>
        <begin position="300"/>
        <end position="317"/>
    </location>
</feature>
<dbReference type="Pfam" id="PF04932">
    <property type="entry name" value="Wzy_C"/>
    <property type="match status" value="1"/>
</dbReference>
<dbReference type="EMBL" id="AHMY02000051">
    <property type="protein sequence ID" value="EKO14915.1"/>
    <property type="molecule type" value="Genomic_DNA"/>
</dbReference>
<keyword evidence="7" id="KW-0436">Ligase</keyword>
<proteinExistence type="predicted"/>
<comment type="subcellular location">
    <subcellularLocation>
        <location evidence="1">Membrane</location>
        <topology evidence="1">Multi-pass membrane protein</topology>
    </subcellularLocation>
</comment>
<evidence type="ECO:0000256" key="5">
    <source>
        <dbReference type="SAM" id="Phobius"/>
    </source>
</evidence>
<name>A0A0E2B1A3_9LEPT</name>
<dbReference type="InterPro" id="IPR007016">
    <property type="entry name" value="O-antigen_ligase-rel_domated"/>
</dbReference>
<dbReference type="AlphaFoldDB" id="A0A0E2B1A3"/>
<keyword evidence="2 5" id="KW-0812">Transmembrane</keyword>
<dbReference type="GO" id="GO:0016020">
    <property type="term" value="C:membrane"/>
    <property type="evidence" value="ECO:0007669"/>
    <property type="project" value="UniProtKB-SubCell"/>
</dbReference>
<evidence type="ECO:0000256" key="1">
    <source>
        <dbReference type="ARBA" id="ARBA00004141"/>
    </source>
</evidence>
<feature type="transmembrane region" description="Helical" evidence="5">
    <location>
        <begin position="6"/>
        <end position="25"/>
    </location>
</feature>
<organism evidence="7 8">
    <name type="scientific">Leptospira kirschneri str. H1</name>
    <dbReference type="NCBI Taxonomy" id="1049966"/>
    <lineage>
        <taxon>Bacteria</taxon>
        <taxon>Pseudomonadati</taxon>
        <taxon>Spirochaetota</taxon>
        <taxon>Spirochaetia</taxon>
        <taxon>Leptospirales</taxon>
        <taxon>Leptospiraceae</taxon>
        <taxon>Leptospira</taxon>
    </lineage>
</organism>
<dbReference type="InterPro" id="IPR051533">
    <property type="entry name" value="WaaL-like"/>
</dbReference>
<feature type="transmembrane region" description="Helical" evidence="5">
    <location>
        <begin position="277"/>
        <end position="294"/>
    </location>
</feature>
<keyword evidence="4 5" id="KW-0472">Membrane</keyword>
<feature type="transmembrane region" description="Helical" evidence="5">
    <location>
        <begin position="520"/>
        <end position="537"/>
    </location>
</feature>
<evidence type="ECO:0000256" key="2">
    <source>
        <dbReference type="ARBA" id="ARBA00022692"/>
    </source>
</evidence>
<keyword evidence="3 5" id="KW-1133">Transmembrane helix</keyword>
<comment type="caution">
    <text evidence="7">The sequence shown here is derived from an EMBL/GenBank/DDBJ whole genome shotgun (WGS) entry which is preliminary data.</text>
</comment>
<feature type="transmembrane region" description="Helical" evidence="5">
    <location>
        <begin position="248"/>
        <end position="270"/>
    </location>
</feature>
<feature type="transmembrane region" description="Helical" evidence="5">
    <location>
        <begin position="59"/>
        <end position="79"/>
    </location>
</feature>
<dbReference type="PANTHER" id="PTHR37422">
    <property type="entry name" value="TEICHURONIC ACID BIOSYNTHESIS PROTEIN TUAE"/>
    <property type="match status" value="1"/>
</dbReference>
<feature type="transmembrane region" description="Helical" evidence="5">
    <location>
        <begin position="324"/>
        <end position="344"/>
    </location>
</feature>
<evidence type="ECO:0000313" key="8">
    <source>
        <dbReference type="Proteomes" id="UP000006253"/>
    </source>
</evidence>
<feature type="transmembrane region" description="Helical" evidence="5">
    <location>
        <begin position="160"/>
        <end position="178"/>
    </location>
</feature>
<gene>
    <name evidence="7" type="ORF">LEP1GSC081_1505</name>
</gene>
<evidence type="ECO:0000313" key="7">
    <source>
        <dbReference type="EMBL" id="EKO14915.1"/>
    </source>
</evidence>
<feature type="domain" description="O-antigen ligase-related" evidence="6">
    <location>
        <begin position="287"/>
        <end position="439"/>
    </location>
</feature>
<dbReference type="PANTHER" id="PTHR37422:SF13">
    <property type="entry name" value="LIPOPOLYSACCHARIDE BIOSYNTHESIS PROTEIN PA4999-RELATED"/>
    <property type="match status" value="1"/>
</dbReference>
<dbReference type="RefSeq" id="WP_004766279.1">
    <property type="nucleotide sequence ID" value="NZ_AHMY02000051.1"/>
</dbReference>
<evidence type="ECO:0000256" key="3">
    <source>
        <dbReference type="ARBA" id="ARBA00022989"/>
    </source>
</evidence>
<feature type="transmembrane region" description="Helical" evidence="5">
    <location>
        <begin position="460"/>
        <end position="477"/>
    </location>
</feature>